<proteinExistence type="predicted"/>
<evidence type="ECO:0000256" key="1">
    <source>
        <dbReference type="SAM" id="MobiDB-lite"/>
    </source>
</evidence>
<evidence type="ECO:0000313" key="3">
    <source>
        <dbReference type="Proteomes" id="UP001174136"/>
    </source>
</evidence>
<dbReference type="AlphaFoldDB" id="A0AA47N998"/>
<evidence type="ECO:0000313" key="2">
    <source>
        <dbReference type="EMBL" id="KAK0154189.1"/>
    </source>
</evidence>
<feature type="compositionally biased region" description="Polar residues" evidence="1">
    <location>
        <begin position="121"/>
        <end position="238"/>
    </location>
</feature>
<name>A0AA47N998_MERPO</name>
<keyword evidence="3" id="KW-1185">Reference proteome</keyword>
<organism evidence="2 3">
    <name type="scientific">Merluccius polli</name>
    <name type="common">Benguela hake</name>
    <name type="synonym">Merluccius cadenati</name>
    <dbReference type="NCBI Taxonomy" id="89951"/>
    <lineage>
        <taxon>Eukaryota</taxon>
        <taxon>Metazoa</taxon>
        <taxon>Chordata</taxon>
        <taxon>Craniata</taxon>
        <taxon>Vertebrata</taxon>
        <taxon>Euteleostomi</taxon>
        <taxon>Actinopterygii</taxon>
        <taxon>Neopterygii</taxon>
        <taxon>Teleostei</taxon>
        <taxon>Neoteleostei</taxon>
        <taxon>Acanthomorphata</taxon>
        <taxon>Zeiogadaria</taxon>
        <taxon>Gadariae</taxon>
        <taxon>Gadiformes</taxon>
        <taxon>Gadoidei</taxon>
        <taxon>Merlucciidae</taxon>
        <taxon>Merluccius</taxon>
    </lineage>
</organism>
<protein>
    <submittedName>
        <fullName evidence="2">Circumsporozoite protein</fullName>
    </submittedName>
</protein>
<dbReference type="Proteomes" id="UP001174136">
    <property type="component" value="Unassembled WGS sequence"/>
</dbReference>
<reference evidence="2" key="1">
    <citation type="journal article" date="2023" name="Front. Mar. Sci.">
        <title>A new Merluccius polli reference genome to investigate the effects of global change in West African waters.</title>
        <authorList>
            <person name="Mateo J.L."/>
            <person name="Blanco-Fernandez C."/>
            <person name="Garcia-Vazquez E."/>
            <person name="Machado-Schiaffino G."/>
        </authorList>
    </citation>
    <scope>NUCLEOTIDE SEQUENCE</scope>
    <source>
        <strain evidence="2">C29</strain>
        <tissue evidence="2">Fin</tissue>
    </source>
</reference>
<comment type="caution">
    <text evidence="2">The sequence shown here is derived from an EMBL/GenBank/DDBJ whole genome shotgun (WGS) entry which is preliminary data.</text>
</comment>
<dbReference type="EMBL" id="JAOPHQ010000578">
    <property type="protein sequence ID" value="KAK0154189.1"/>
    <property type="molecule type" value="Genomic_DNA"/>
</dbReference>
<accession>A0AA47N998</accession>
<gene>
    <name evidence="2" type="primary">CSP_5</name>
    <name evidence="2" type="ORF">N1851_003736</name>
</gene>
<sequence length="268" mass="30020">MARNRRLALALALTDDEENHVPACLWVHDITRGRQQQGADQNVVQELRFDDARFAAYCDWSAVKKTPDAGAFFLKRERIQKKRFQNLRITFLKIQSLTVTLKKMMRLSISQFQNEDEPQDQAVSSQPQDQADQAVSSQPQDEAVSSQPQDQAVSSQPQDEAVSSQPQDQAVSSQPQDEAVSSQPQDEAVSSQPQDQAVSSQPQDQAVSSQPQDQAVSSQRQDQAFSSQPQDQNKTVSMEQVRKYGCQKILKLNGLLTQEKSHPARLPM</sequence>
<feature type="region of interest" description="Disordered" evidence="1">
    <location>
        <begin position="112"/>
        <end position="239"/>
    </location>
</feature>